<proteinExistence type="predicted"/>
<evidence type="ECO:0000256" key="1">
    <source>
        <dbReference type="SAM" id="MobiDB-lite"/>
    </source>
</evidence>
<evidence type="ECO:0000313" key="3">
    <source>
        <dbReference type="Proteomes" id="UP001362999"/>
    </source>
</evidence>
<protein>
    <recommendedName>
        <fullName evidence="4">UDENN domain-containing protein</fullName>
    </recommendedName>
</protein>
<name>A0AAW0CPX6_9AGAR</name>
<feature type="region of interest" description="Disordered" evidence="1">
    <location>
        <begin position="69"/>
        <end position="106"/>
    </location>
</feature>
<sequence length="233" mass="25612">MHSPQTLPDAVNDELRLVLKIHTNSVSDVHALGVGAATNSFFFIDVEVGVRVVVDVDVSAGEEGALRRYSTNTRPHPLPLPALSPRRRPPTTTPITPGSSTADTNGVASDPFLADKGQEEIHLIVCKANKLHDKARHQIFTHQALSLFASYPPFMIQHRPLADATFRLSSIIDSYELLLALHPALIASHPVLVASRPLLIVQSSSHLRRSISLLYQWPSELKILPHYPVPFAE</sequence>
<gene>
    <name evidence="2" type="ORF">R3P38DRAFT_3181865</name>
</gene>
<evidence type="ECO:0008006" key="4">
    <source>
        <dbReference type="Google" id="ProtNLM"/>
    </source>
</evidence>
<evidence type="ECO:0000313" key="2">
    <source>
        <dbReference type="EMBL" id="KAK7040036.1"/>
    </source>
</evidence>
<organism evidence="2 3">
    <name type="scientific">Favolaschia claudopus</name>
    <dbReference type="NCBI Taxonomy" id="2862362"/>
    <lineage>
        <taxon>Eukaryota</taxon>
        <taxon>Fungi</taxon>
        <taxon>Dikarya</taxon>
        <taxon>Basidiomycota</taxon>
        <taxon>Agaricomycotina</taxon>
        <taxon>Agaricomycetes</taxon>
        <taxon>Agaricomycetidae</taxon>
        <taxon>Agaricales</taxon>
        <taxon>Marasmiineae</taxon>
        <taxon>Mycenaceae</taxon>
        <taxon>Favolaschia</taxon>
    </lineage>
</organism>
<dbReference type="EMBL" id="JAWWNJ010000016">
    <property type="protein sequence ID" value="KAK7040036.1"/>
    <property type="molecule type" value="Genomic_DNA"/>
</dbReference>
<comment type="caution">
    <text evidence="2">The sequence shown here is derived from an EMBL/GenBank/DDBJ whole genome shotgun (WGS) entry which is preliminary data.</text>
</comment>
<dbReference type="Proteomes" id="UP001362999">
    <property type="component" value="Unassembled WGS sequence"/>
</dbReference>
<keyword evidence="3" id="KW-1185">Reference proteome</keyword>
<dbReference type="AlphaFoldDB" id="A0AAW0CPX6"/>
<reference evidence="2 3" key="1">
    <citation type="journal article" date="2024" name="J Genomics">
        <title>Draft genome sequencing and assembly of Favolaschia claudopus CIRM-BRFM 2984 isolated from oak limbs.</title>
        <authorList>
            <person name="Navarro D."/>
            <person name="Drula E."/>
            <person name="Chaduli D."/>
            <person name="Cazenave R."/>
            <person name="Ahrendt S."/>
            <person name="Wang J."/>
            <person name="Lipzen A."/>
            <person name="Daum C."/>
            <person name="Barry K."/>
            <person name="Grigoriev I.V."/>
            <person name="Favel A."/>
            <person name="Rosso M.N."/>
            <person name="Martin F."/>
        </authorList>
    </citation>
    <scope>NUCLEOTIDE SEQUENCE [LARGE SCALE GENOMIC DNA]</scope>
    <source>
        <strain evidence="2 3">CIRM-BRFM 2984</strain>
    </source>
</reference>
<accession>A0AAW0CPX6</accession>